<protein>
    <recommendedName>
        <fullName evidence="3 8">Pectinesterase</fullName>
        <ecNumber evidence="3 8">3.1.1.11</ecNumber>
    </recommendedName>
</protein>
<dbReference type="Gene3D" id="2.160.20.10">
    <property type="entry name" value="Single-stranded right-handed beta-helix, Pectin lyase-like"/>
    <property type="match status" value="1"/>
</dbReference>
<name>A0ABQ8IEI1_9ROSI</name>
<dbReference type="EMBL" id="JAFEMO010000002">
    <property type="protein sequence ID" value="KAH7575072.1"/>
    <property type="molecule type" value="Genomic_DNA"/>
</dbReference>
<keyword evidence="5 8" id="KW-0063">Aspartyl esterase</keyword>
<dbReference type="Pfam" id="PF01095">
    <property type="entry name" value="Pectinesterase"/>
    <property type="match status" value="1"/>
</dbReference>
<feature type="active site" evidence="7">
    <location>
        <position position="205"/>
    </location>
</feature>
<evidence type="ECO:0000313" key="10">
    <source>
        <dbReference type="EMBL" id="KAH7575072.1"/>
    </source>
</evidence>
<evidence type="ECO:0000256" key="8">
    <source>
        <dbReference type="RuleBase" id="RU000589"/>
    </source>
</evidence>
<evidence type="ECO:0000259" key="9">
    <source>
        <dbReference type="Pfam" id="PF01095"/>
    </source>
</evidence>
<dbReference type="PANTHER" id="PTHR31321:SF72">
    <property type="entry name" value="PECTINESTERASE 11-RELATED"/>
    <property type="match status" value="1"/>
</dbReference>
<dbReference type="InterPro" id="IPR012334">
    <property type="entry name" value="Pectin_lyas_fold"/>
</dbReference>
<dbReference type="EC" id="3.1.1.11" evidence="3 8"/>
<evidence type="ECO:0000256" key="7">
    <source>
        <dbReference type="PROSITE-ProRule" id="PRU10040"/>
    </source>
</evidence>
<sequence>MHAHMGSASAMKIYAAVINILLLVVAFVFANSSVTATSSAASASAAGDVSSTSMDMSTAVVIGVDQSGKGDFKKIQDAIDSVPSNNSGLVVIWVKPGTYREKVVVPADKPFITLSGTQPSNTIITSSDGGEIYETATFTVFATDFVGRFLTIQNTYGSAGKAVALRVSADRAAFYSCTIKSYQDTLLDDIGNHYYSDCYIEGATDFIFGNAASLFEKCHVHTLYKRNGYPAQITAQHRESPSENTGFTFLGCKITGNGTAVLGRPWGAYSRVVYALTFISSVVVPAGWDDWGDKTKHSTVFYGEYKNCGPGADRSKRVQWSRSLSNDEAATFLTKDMIGGEDWLRPAPKSFKRGSATIAVKADGSN</sequence>
<keyword evidence="4 8" id="KW-0378">Hydrolase</keyword>
<organism evidence="10 11">
    <name type="scientific">Xanthoceras sorbifolium</name>
    <dbReference type="NCBI Taxonomy" id="99658"/>
    <lineage>
        <taxon>Eukaryota</taxon>
        <taxon>Viridiplantae</taxon>
        <taxon>Streptophyta</taxon>
        <taxon>Embryophyta</taxon>
        <taxon>Tracheophyta</taxon>
        <taxon>Spermatophyta</taxon>
        <taxon>Magnoliopsida</taxon>
        <taxon>eudicotyledons</taxon>
        <taxon>Gunneridae</taxon>
        <taxon>Pentapetalae</taxon>
        <taxon>rosids</taxon>
        <taxon>malvids</taxon>
        <taxon>Sapindales</taxon>
        <taxon>Sapindaceae</taxon>
        <taxon>Xanthoceroideae</taxon>
        <taxon>Xanthoceras</taxon>
    </lineage>
</organism>
<comment type="caution">
    <text evidence="10">The sequence shown here is derived from an EMBL/GenBank/DDBJ whole genome shotgun (WGS) entry which is preliminary data.</text>
</comment>
<feature type="chain" id="PRO_5044996921" description="Pectinesterase" evidence="8">
    <location>
        <begin position="31"/>
        <end position="366"/>
    </location>
</feature>
<keyword evidence="11" id="KW-1185">Reference proteome</keyword>
<comment type="similarity">
    <text evidence="2">Belongs to the pectinesterase family.</text>
</comment>
<dbReference type="PANTHER" id="PTHR31321">
    <property type="entry name" value="ACYL-COA THIOESTER HYDROLASE YBHC-RELATED"/>
    <property type="match status" value="1"/>
</dbReference>
<evidence type="ECO:0000256" key="3">
    <source>
        <dbReference type="ARBA" id="ARBA00013229"/>
    </source>
</evidence>
<evidence type="ECO:0000256" key="2">
    <source>
        <dbReference type="ARBA" id="ARBA00008891"/>
    </source>
</evidence>
<evidence type="ECO:0000256" key="4">
    <source>
        <dbReference type="ARBA" id="ARBA00022801"/>
    </source>
</evidence>
<accession>A0ABQ8IEI1</accession>
<dbReference type="SUPFAM" id="SSF51126">
    <property type="entry name" value="Pectin lyase-like"/>
    <property type="match status" value="1"/>
</dbReference>
<proteinExistence type="inferred from homology"/>
<evidence type="ECO:0000256" key="6">
    <source>
        <dbReference type="ARBA" id="ARBA00047928"/>
    </source>
</evidence>
<feature type="domain" description="Pectinesterase catalytic" evidence="9">
    <location>
        <begin position="64"/>
        <end position="340"/>
    </location>
</feature>
<evidence type="ECO:0000256" key="5">
    <source>
        <dbReference type="ARBA" id="ARBA00023085"/>
    </source>
</evidence>
<comment type="catalytic activity">
    <reaction evidence="6 8">
        <text>[(1-&gt;4)-alpha-D-galacturonosyl methyl ester](n) + n H2O = [(1-&gt;4)-alpha-D-galacturonosyl](n) + n methanol + n H(+)</text>
        <dbReference type="Rhea" id="RHEA:22380"/>
        <dbReference type="Rhea" id="RHEA-COMP:14570"/>
        <dbReference type="Rhea" id="RHEA-COMP:14573"/>
        <dbReference type="ChEBI" id="CHEBI:15377"/>
        <dbReference type="ChEBI" id="CHEBI:15378"/>
        <dbReference type="ChEBI" id="CHEBI:17790"/>
        <dbReference type="ChEBI" id="CHEBI:140522"/>
        <dbReference type="ChEBI" id="CHEBI:140523"/>
        <dbReference type="EC" id="3.1.1.11"/>
    </reaction>
</comment>
<dbReference type="InterPro" id="IPR000070">
    <property type="entry name" value="Pectinesterase_cat"/>
</dbReference>
<keyword evidence="8" id="KW-0732">Signal</keyword>
<evidence type="ECO:0000256" key="1">
    <source>
        <dbReference type="ARBA" id="ARBA00005184"/>
    </source>
</evidence>
<dbReference type="Proteomes" id="UP000827721">
    <property type="component" value="Unassembled WGS sequence"/>
</dbReference>
<dbReference type="InterPro" id="IPR033131">
    <property type="entry name" value="Pectinesterase_Asp_AS"/>
</dbReference>
<feature type="signal peptide" evidence="8">
    <location>
        <begin position="1"/>
        <end position="30"/>
    </location>
</feature>
<reference evidence="10 11" key="1">
    <citation type="submission" date="2021-02" db="EMBL/GenBank/DDBJ databases">
        <title>Plant Genome Project.</title>
        <authorList>
            <person name="Zhang R.-G."/>
        </authorList>
    </citation>
    <scope>NUCLEOTIDE SEQUENCE [LARGE SCALE GENOMIC DNA]</scope>
    <source>
        <tissue evidence="10">Leaves</tissue>
    </source>
</reference>
<gene>
    <name evidence="10" type="ORF">JRO89_XS02G0043200</name>
</gene>
<dbReference type="PROSITE" id="PS00503">
    <property type="entry name" value="PECTINESTERASE_2"/>
    <property type="match status" value="1"/>
</dbReference>
<comment type="pathway">
    <text evidence="1 8">Glycan metabolism; pectin degradation; 2-dehydro-3-deoxy-D-gluconate from pectin: step 1/5.</text>
</comment>
<evidence type="ECO:0000313" key="11">
    <source>
        <dbReference type="Proteomes" id="UP000827721"/>
    </source>
</evidence>
<dbReference type="InterPro" id="IPR011050">
    <property type="entry name" value="Pectin_lyase_fold/virulence"/>
</dbReference>